<accession>A8JBH2</accession>
<sequence>MRTGPNDAAGQKLTQRTRHAAAAAAASQQHPYGAHPYYQQGQAPEVAAPMTRAGGEGAPPPPHWQLPVELRNAASDKLVLPSRAALTALLSLPLLLWAGAVGAGCLHWESELPDGASKRDFEHPLIWFDRRVFRVWGPLLPLLPFLIRVAALNLRRRPQPGGGVLLRPAASLAVQAGLTYGIIIVVRLLLYGGHVALQRGAGVYLVSDHLLLAASVVACFQSELVLCFSDAHKSELLARHDPGAGAAQVAVVSGLVSSVFVLVALYGDMYCTARWYHHPGENLASLGLGAVVFQLPVLVWLMRQARFVPAA</sequence>
<gene>
    <name evidence="1" type="ORF">CHLRE_16g692450v5</name>
</gene>
<keyword evidence="2" id="KW-1185">Reference proteome</keyword>
<dbReference type="GeneID" id="5724900"/>
<organism evidence="1 2">
    <name type="scientific">Chlamydomonas reinhardtii</name>
    <name type="common">Chlamydomonas smithii</name>
    <dbReference type="NCBI Taxonomy" id="3055"/>
    <lineage>
        <taxon>Eukaryota</taxon>
        <taxon>Viridiplantae</taxon>
        <taxon>Chlorophyta</taxon>
        <taxon>core chlorophytes</taxon>
        <taxon>Chlorophyceae</taxon>
        <taxon>CS clade</taxon>
        <taxon>Chlamydomonadales</taxon>
        <taxon>Chlamydomonadaceae</taxon>
        <taxon>Chlamydomonas</taxon>
    </lineage>
</organism>
<dbReference type="Gramene" id="PNW71227">
    <property type="protein sequence ID" value="PNW71227"/>
    <property type="gene ID" value="CHLRE_16g692450v5"/>
</dbReference>
<dbReference type="InParanoid" id="A8JBH2"/>
<dbReference type="Proteomes" id="UP000006906">
    <property type="component" value="Chromosome 16"/>
</dbReference>
<protein>
    <submittedName>
        <fullName evidence="1">Uncharacterized protein</fullName>
    </submittedName>
</protein>
<reference evidence="1 2" key="1">
    <citation type="journal article" date="2007" name="Science">
        <title>The Chlamydomonas genome reveals the evolution of key animal and plant functions.</title>
        <authorList>
            <person name="Merchant S.S."/>
            <person name="Prochnik S.E."/>
            <person name="Vallon O."/>
            <person name="Harris E.H."/>
            <person name="Karpowicz S.J."/>
            <person name="Witman G.B."/>
            <person name="Terry A."/>
            <person name="Salamov A."/>
            <person name="Fritz-Laylin L.K."/>
            <person name="Marechal-Drouard L."/>
            <person name="Marshall W.F."/>
            <person name="Qu L.H."/>
            <person name="Nelson D.R."/>
            <person name="Sanderfoot A.A."/>
            <person name="Spalding M.H."/>
            <person name="Kapitonov V.V."/>
            <person name="Ren Q."/>
            <person name="Ferris P."/>
            <person name="Lindquist E."/>
            <person name="Shapiro H."/>
            <person name="Lucas S.M."/>
            <person name="Grimwood J."/>
            <person name="Schmutz J."/>
            <person name="Cardol P."/>
            <person name="Cerutti H."/>
            <person name="Chanfreau G."/>
            <person name="Chen C.L."/>
            <person name="Cognat V."/>
            <person name="Croft M.T."/>
            <person name="Dent R."/>
            <person name="Dutcher S."/>
            <person name="Fernandez E."/>
            <person name="Fukuzawa H."/>
            <person name="Gonzalez-Ballester D."/>
            <person name="Gonzalez-Halphen D."/>
            <person name="Hallmann A."/>
            <person name="Hanikenne M."/>
            <person name="Hippler M."/>
            <person name="Inwood W."/>
            <person name="Jabbari K."/>
            <person name="Kalanon M."/>
            <person name="Kuras R."/>
            <person name="Lefebvre P.A."/>
            <person name="Lemaire S.D."/>
            <person name="Lobanov A.V."/>
            <person name="Lohr M."/>
            <person name="Manuell A."/>
            <person name="Meier I."/>
            <person name="Mets L."/>
            <person name="Mittag M."/>
            <person name="Mittelmeier T."/>
            <person name="Moroney J.V."/>
            <person name="Moseley J."/>
            <person name="Napoli C."/>
            <person name="Nedelcu A.M."/>
            <person name="Niyogi K."/>
            <person name="Novoselov S.V."/>
            <person name="Paulsen I.T."/>
            <person name="Pazour G."/>
            <person name="Purton S."/>
            <person name="Ral J.P."/>
            <person name="Riano-Pachon D.M."/>
            <person name="Riekhof W."/>
            <person name="Rymarquis L."/>
            <person name="Schroda M."/>
            <person name="Stern D."/>
            <person name="Umen J."/>
            <person name="Willows R."/>
            <person name="Wilson N."/>
            <person name="Zimmer S.L."/>
            <person name="Allmer J."/>
            <person name="Balk J."/>
            <person name="Bisova K."/>
            <person name="Chen C.J."/>
            <person name="Elias M."/>
            <person name="Gendler K."/>
            <person name="Hauser C."/>
            <person name="Lamb M.R."/>
            <person name="Ledford H."/>
            <person name="Long J.C."/>
            <person name="Minagawa J."/>
            <person name="Page M.D."/>
            <person name="Pan J."/>
            <person name="Pootakham W."/>
            <person name="Roje S."/>
            <person name="Rose A."/>
            <person name="Stahlberg E."/>
            <person name="Terauchi A.M."/>
            <person name="Yang P."/>
            <person name="Ball S."/>
            <person name="Bowler C."/>
            <person name="Dieckmann C.L."/>
            <person name="Gladyshev V.N."/>
            <person name="Green P."/>
            <person name="Jorgensen R."/>
            <person name="Mayfield S."/>
            <person name="Mueller-Roeber B."/>
            <person name="Rajamani S."/>
            <person name="Sayre R.T."/>
            <person name="Brokstein P."/>
            <person name="Dubchak I."/>
            <person name="Goodstein D."/>
            <person name="Hornick L."/>
            <person name="Huang Y.W."/>
            <person name="Jhaveri J."/>
            <person name="Luo Y."/>
            <person name="Martinez D."/>
            <person name="Ngau W.C."/>
            <person name="Otillar B."/>
            <person name="Poliakov A."/>
            <person name="Porter A."/>
            <person name="Szajkowski L."/>
            <person name="Werner G."/>
            <person name="Zhou K."/>
            <person name="Grigoriev I.V."/>
            <person name="Rokhsar D.S."/>
            <person name="Grossman A.R."/>
        </authorList>
    </citation>
    <scope>NUCLEOTIDE SEQUENCE [LARGE SCALE GENOMIC DNA]</scope>
    <source>
        <strain evidence="2">CC-503</strain>
    </source>
</reference>
<proteinExistence type="predicted"/>
<dbReference type="PaxDb" id="3055-EDO98726"/>
<name>A8JBH2_CHLRE</name>
<dbReference type="EMBL" id="CM008977">
    <property type="protein sequence ID" value="PNW71227.1"/>
    <property type="molecule type" value="Genomic_DNA"/>
</dbReference>
<dbReference type="RefSeq" id="XP_001699296.1">
    <property type="nucleotide sequence ID" value="XM_001699244.2"/>
</dbReference>
<evidence type="ECO:0000313" key="2">
    <source>
        <dbReference type="Proteomes" id="UP000006906"/>
    </source>
</evidence>
<evidence type="ECO:0000313" key="1">
    <source>
        <dbReference type="EMBL" id="PNW71227.1"/>
    </source>
</evidence>
<dbReference type="OrthoDB" id="549831at2759"/>
<dbReference type="eggNOG" id="ENOG502SVZ6">
    <property type="taxonomic scope" value="Eukaryota"/>
</dbReference>
<dbReference type="HOGENOM" id="CLU_895334_0_0_1"/>
<dbReference type="OMA" id="SRTADEN"/>
<dbReference type="KEGG" id="cre:CHLRE_16g692450v5"/>
<dbReference type="AlphaFoldDB" id="A8JBH2"/>